<dbReference type="STRING" id="623281.SAMN05421747_115108"/>
<evidence type="ECO:0000259" key="12">
    <source>
        <dbReference type="Pfam" id="PF01225"/>
    </source>
</evidence>
<dbReference type="SUPFAM" id="SSF63418">
    <property type="entry name" value="MurE/MurF N-terminal domain"/>
    <property type="match status" value="1"/>
</dbReference>
<gene>
    <name evidence="10" type="primary">murF</name>
    <name evidence="15" type="ORF">SAMN05421747_115108</name>
</gene>
<dbReference type="UniPathway" id="UPA00219"/>
<keyword evidence="16" id="KW-1185">Reference proteome</keyword>
<evidence type="ECO:0000256" key="2">
    <source>
        <dbReference type="ARBA" id="ARBA00022598"/>
    </source>
</evidence>
<comment type="function">
    <text evidence="10 11">Involved in cell wall formation. Catalyzes the final step in the synthesis of UDP-N-acetylmuramoyl-pentapeptide, the precursor of murein.</text>
</comment>
<comment type="catalytic activity">
    <reaction evidence="10 11">
        <text>D-alanyl-D-alanine + UDP-N-acetyl-alpha-D-muramoyl-L-alanyl-gamma-D-glutamyl-meso-2,6-diaminopimelate + ATP = UDP-N-acetyl-alpha-D-muramoyl-L-alanyl-gamma-D-glutamyl-meso-2,6-diaminopimeloyl-D-alanyl-D-alanine + ADP + phosphate + H(+)</text>
        <dbReference type="Rhea" id="RHEA:28374"/>
        <dbReference type="ChEBI" id="CHEBI:15378"/>
        <dbReference type="ChEBI" id="CHEBI:30616"/>
        <dbReference type="ChEBI" id="CHEBI:43474"/>
        <dbReference type="ChEBI" id="CHEBI:57822"/>
        <dbReference type="ChEBI" id="CHEBI:61386"/>
        <dbReference type="ChEBI" id="CHEBI:83905"/>
        <dbReference type="ChEBI" id="CHEBI:456216"/>
        <dbReference type="EC" id="6.3.2.10"/>
    </reaction>
</comment>
<comment type="similarity">
    <text evidence="10">Belongs to the MurCDEF family. MurF subfamily.</text>
</comment>
<dbReference type="GO" id="GO:0047480">
    <property type="term" value="F:UDP-N-acetylmuramoyl-tripeptide-D-alanyl-D-alanine ligase activity"/>
    <property type="evidence" value="ECO:0007669"/>
    <property type="project" value="UniProtKB-UniRule"/>
</dbReference>
<dbReference type="Pfam" id="PF02875">
    <property type="entry name" value="Mur_ligase_C"/>
    <property type="match status" value="1"/>
</dbReference>
<evidence type="ECO:0000256" key="5">
    <source>
        <dbReference type="ARBA" id="ARBA00022840"/>
    </source>
</evidence>
<dbReference type="RefSeq" id="WP_090974415.1">
    <property type="nucleotide sequence ID" value="NZ_FOLL01000015.1"/>
</dbReference>
<proteinExistence type="inferred from homology"/>
<dbReference type="InterPro" id="IPR036565">
    <property type="entry name" value="Mur-like_cat_sf"/>
</dbReference>
<dbReference type="EC" id="6.3.2.10" evidence="10 11"/>
<dbReference type="GO" id="GO:0051301">
    <property type="term" value="P:cell division"/>
    <property type="evidence" value="ECO:0007669"/>
    <property type="project" value="UniProtKB-KW"/>
</dbReference>
<dbReference type="EMBL" id="FOLL01000015">
    <property type="protein sequence ID" value="SFC59143.1"/>
    <property type="molecule type" value="Genomic_DNA"/>
</dbReference>
<comment type="pathway">
    <text evidence="10 11">Cell wall biogenesis; peptidoglycan biosynthesis.</text>
</comment>
<evidence type="ECO:0000259" key="14">
    <source>
        <dbReference type="Pfam" id="PF08245"/>
    </source>
</evidence>
<feature type="domain" description="Mur ligase C-terminal" evidence="13">
    <location>
        <begin position="307"/>
        <end position="421"/>
    </location>
</feature>
<dbReference type="AlphaFoldDB" id="A0A1I1KM10"/>
<evidence type="ECO:0000256" key="10">
    <source>
        <dbReference type="HAMAP-Rule" id="MF_02019"/>
    </source>
</evidence>
<dbReference type="InterPro" id="IPR036615">
    <property type="entry name" value="Mur_ligase_C_dom_sf"/>
</dbReference>
<feature type="binding site" evidence="10">
    <location>
        <begin position="97"/>
        <end position="103"/>
    </location>
    <ligand>
        <name>ATP</name>
        <dbReference type="ChEBI" id="CHEBI:30616"/>
    </ligand>
</feature>
<comment type="subcellular location">
    <subcellularLocation>
        <location evidence="10 11">Cytoplasm</location>
    </subcellularLocation>
</comment>
<dbReference type="PANTHER" id="PTHR43024:SF1">
    <property type="entry name" value="UDP-N-ACETYLMURAMOYL-TRIPEPTIDE--D-ALANYL-D-ALANINE LIGASE"/>
    <property type="match status" value="1"/>
</dbReference>
<dbReference type="GO" id="GO:0005737">
    <property type="term" value="C:cytoplasm"/>
    <property type="evidence" value="ECO:0007669"/>
    <property type="project" value="UniProtKB-SubCell"/>
</dbReference>
<keyword evidence="1 10" id="KW-0963">Cytoplasm</keyword>
<keyword evidence="4 10" id="KW-0547">Nucleotide-binding</keyword>
<dbReference type="Proteomes" id="UP000199577">
    <property type="component" value="Unassembled WGS sequence"/>
</dbReference>
<dbReference type="Gene3D" id="3.90.190.20">
    <property type="entry name" value="Mur ligase, C-terminal domain"/>
    <property type="match status" value="1"/>
</dbReference>
<evidence type="ECO:0000256" key="6">
    <source>
        <dbReference type="ARBA" id="ARBA00022960"/>
    </source>
</evidence>
<evidence type="ECO:0000256" key="9">
    <source>
        <dbReference type="ARBA" id="ARBA00023316"/>
    </source>
</evidence>
<evidence type="ECO:0000256" key="8">
    <source>
        <dbReference type="ARBA" id="ARBA00023306"/>
    </source>
</evidence>
<evidence type="ECO:0000256" key="1">
    <source>
        <dbReference type="ARBA" id="ARBA00022490"/>
    </source>
</evidence>
<keyword evidence="8 10" id="KW-0131">Cell cycle</keyword>
<dbReference type="GO" id="GO:0009252">
    <property type="term" value="P:peptidoglycan biosynthetic process"/>
    <property type="evidence" value="ECO:0007669"/>
    <property type="project" value="UniProtKB-UniRule"/>
</dbReference>
<evidence type="ECO:0000256" key="7">
    <source>
        <dbReference type="ARBA" id="ARBA00022984"/>
    </source>
</evidence>
<evidence type="ECO:0000256" key="11">
    <source>
        <dbReference type="RuleBase" id="RU004136"/>
    </source>
</evidence>
<protein>
    <recommendedName>
        <fullName evidence="10 11">UDP-N-acetylmuramoyl-tripeptide--D-alanyl-D-alanine ligase</fullName>
        <ecNumber evidence="10 11">6.3.2.10</ecNumber>
    </recommendedName>
    <alternativeName>
        <fullName evidence="10">D-alanyl-D-alanine-adding enzyme</fullName>
    </alternativeName>
</protein>
<keyword evidence="7 10" id="KW-0573">Peptidoglycan synthesis</keyword>
<dbReference type="InterPro" id="IPR013221">
    <property type="entry name" value="Mur_ligase_cen"/>
</dbReference>
<dbReference type="InterPro" id="IPR000713">
    <property type="entry name" value="Mur_ligase_N"/>
</dbReference>
<dbReference type="SUPFAM" id="SSF53623">
    <property type="entry name" value="MurD-like peptide ligases, catalytic domain"/>
    <property type="match status" value="1"/>
</dbReference>
<keyword evidence="2 10" id="KW-0436">Ligase</keyword>
<sequence>MEPAALYPYFLAHPRISTDTRHIQPDSLFFAIKGTNFNGNAFAEEALEKGARYAIIDDPQYQQDERFLLVPDVLAALQALARHHRTQLNIPFIGITGSNGKTTTKELVQAVLSRQFKTYATKGNLNNHIGVPLTVLSIDTQVELAIVEMGANHPGEIAFLCGIAQPTHGLITNVGKAHLEGFGGFEGVKKTKGELYDYLAMHYGTVFLQQDNPLLSEMAAARRIDKVVTYGFTEGNDLRGELVSANPLLQVRWQTHGSLASHVVQTQLAGSYNTENILAAACIGHHFGLSPDTINQGLSGYSPANNRSQLTKTAHNTVISDYYNANASSMAAALENLRLLDADKKVIILGDMFEMGDESHEEHGKVVNTALALNPSRVIFAGKAFYRHQQEGAEFYETTDAVKAALQQRPINGALVLLKASRGMAFEQLMDTL</sequence>
<dbReference type="Pfam" id="PF08245">
    <property type="entry name" value="Mur_ligase_M"/>
    <property type="match status" value="1"/>
</dbReference>
<keyword evidence="9 10" id="KW-0961">Cell wall biogenesis/degradation</keyword>
<dbReference type="Pfam" id="PF01225">
    <property type="entry name" value="Mur_ligase"/>
    <property type="match status" value="1"/>
</dbReference>
<feature type="domain" description="Mur ligase central" evidence="14">
    <location>
        <begin position="95"/>
        <end position="283"/>
    </location>
</feature>
<evidence type="ECO:0000259" key="13">
    <source>
        <dbReference type="Pfam" id="PF02875"/>
    </source>
</evidence>
<dbReference type="InterPro" id="IPR004101">
    <property type="entry name" value="Mur_ligase_C"/>
</dbReference>
<dbReference type="NCBIfam" id="TIGR01143">
    <property type="entry name" value="murF"/>
    <property type="match status" value="1"/>
</dbReference>
<dbReference type="Gene3D" id="3.40.1390.10">
    <property type="entry name" value="MurE/MurF, N-terminal domain"/>
    <property type="match status" value="1"/>
</dbReference>
<dbReference type="SUPFAM" id="SSF53244">
    <property type="entry name" value="MurD-like peptide ligases, peptide-binding domain"/>
    <property type="match status" value="1"/>
</dbReference>
<dbReference type="InterPro" id="IPR005863">
    <property type="entry name" value="UDP-N-AcMur_synth"/>
</dbReference>
<name>A0A1I1KM10_9SPHI</name>
<reference evidence="15 16" key="1">
    <citation type="submission" date="2016-10" db="EMBL/GenBank/DDBJ databases">
        <authorList>
            <person name="de Groot N.N."/>
        </authorList>
    </citation>
    <scope>NUCLEOTIDE SEQUENCE [LARGE SCALE GENOMIC DNA]</scope>
    <source>
        <strain evidence="15 16">DSM 22900</strain>
    </source>
</reference>
<evidence type="ECO:0000313" key="15">
    <source>
        <dbReference type="EMBL" id="SFC59143.1"/>
    </source>
</evidence>
<dbReference type="InterPro" id="IPR035911">
    <property type="entry name" value="MurE/MurF_N"/>
</dbReference>
<accession>A0A1I1KM10</accession>
<dbReference type="GO" id="GO:0005524">
    <property type="term" value="F:ATP binding"/>
    <property type="evidence" value="ECO:0007669"/>
    <property type="project" value="UniProtKB-UniRule"/>
</dbReference>
<dbReference type="GO" id="GO:0071555">
    <property type="term" value="P:cell wall organization"/>
    <property type="evidence" value="ECO:0007669"/>
    <property type="project" value="UniProtKB-KW"/>
</dbReference>
<evidence type="ECO:0000313" key="16">
    <source>
        <dbReference type="Proteomes" id="UP000199577"/>
    </source>
</evidence>
<dbReference type="OrthoDB" id="9801978at2"/>
<keyword evidence="3 10" id="KW-0132">Cell division</keyword>
<dbReference type="GO" id="GO:0008766">
    <property type="term" value="F:UDP-N-acetylmuramoylalanyl-D-glutamyl-2,6-diaminopimelate-D-alanyl-D-alanine ligase activity"/>
    <property type="evidence" value="ECO:0007669"/>
    <property type="project" value="RHEA"/>
</dbReference>
<feature type="domain" description="Mur ligase N-terminal catalytic" evidence="12">
    <location>
        <begin position="16"/>
        <end position="84"/>
    </location>
</feature>
<dbReference type="GO" id="GO:0008360">
    <property type="term" value="P:regulation of cell shape"/>
    <property type="evidence" value="ECO:0007669"/>
    <property type="project" value="UniProtKB-KW"/>
</dbReference>
<dbReference type="Gene3D" id="3.40.1190.10">
    <property type="entry name" value="Mur-like, catalytic domain"/>
    <property type="match status" value="1"/>
</dbReference>
<dbReference type="InterPro" id="IPR051046">
    <property type="entry name" value="MurCDEF_CellWall_CoF430Synth"/>
</dbReference>
<dbReference type="PANTHER" id="PTHR43024">
    <property type="entry name" value="UDP-N-ACETYLMURAMOYL-TRIPEPTIDE--D-ALANYL-D-ALANINE LIGASE"/>
    <property type="match status" value="1"/>
</dbReference>
<keyword evidence="6 10" id="KW-0133">Cell shape</keyword>
<evidence type="ECO:0000256" key="3">
    <source>
        <dbReference type="ARBA" id="ARBA00022618"/>
    </source>
</evidence>
<keyword evidence="5 10" id="KW-0067">ATP-binding</keyword>
<dbReference type="HAMAP" id="MF_02019">
    <property type="entry name" value="MurF"/>
    <property type="match status" value="1"/>
</dbReference>
<evidence type="ECO:0000256" key="4">
    <source>
        <dbReference type="ARBA" id="ARBA00022741"/>
    </source>
</evidence>
<organism evidence="15 16">
    <name type="scientific">Parapedobacter composti</name>
    <dbReference type="NCBI Taxonomy" id="623281"/>
    <lineage>
        <taxon>Bacteria</taxon>
        <taxon>Pseudomonadati</taxon>
        <taxon>Bacteroidota</taxon>
        <taxon>Sphingobacteriia</taxon>
        <taxon>Sphingobacteriales</taxon>
        <taxon>Sphingobacteriaceae</taxon>
        <taxon>Parapedobacter</taxon>
    </lineage>
</organism>